<feature type="domain" description="Aldehyde dehydrogenase" evidence="5">
    <location>
        <begin position="534"/>
        <end position="999"/>
    </location>
</feature>
<dbReference type="InterPro" id="IPR015590">
    <property type="entry name" value="Aldehyde_DH_dom"/>
</dbReference>
<dbReference type="PROSITE" id="PS00070">
    <property type="entry name" value="ALDEHYDE_DEHYDR_CYS"/>
    <property type="match status" value="2"/>
</dbReference>
<dbReference type="InterPro" id="IPR016160">
    <property type="entry name" value="Ald_DH_CS_CYS"/>
</dbReference>
<dbReference type="Gene3D" id="3.40.605.10">
    <property type="entry name" value="Aldehyde Dehydrogenase, Chain A, domain 1"/>
    <property type="match status" value="2"/>
</dbReference>
<comment type="similarity">
    <text evidence="1 4">Belongs to the aldehyde dehydrogenase family.</text>
</comment>
<dbReference type="EMBL" id="JANIEX010000034">
    <property type="protein sequence ID" value="KAJ3575531.1"/>
    <property type="molecule type" value="Genomic_DNA"/>
</dbReference>
<feature type="active site" evidence="3">
    <location>
        <position position="273"/>
    </location>
</feature>
<sequence length="1007" mass="107878">MPTMSTTYTHNFDTTAYKGSVTINTGLYIDGKWVDPIDGGDKIEVVDPASGKLICAVAGGTSKDVDVAVAAAQQAFKTTWGLKVPGSERGKLLLKVAELMEKHQDELAALEALNAGKGYMTAKMGDIAPTIRTFRYYAGWADKIHGKTIETNENKMAYTRHEPWGVVGAIVPWNFPLSMASWKLAPALACGNTVVLKPSEITPLSALLLFDIINQAGFPPGVVNLVNGFGSTVGAAIAAHPKIAKVAFTGSTLTGRRIMKAAADSNLKAVTLELGGKSPTIIFDDADLEQAIKWASFGIFFNMGQVCVAGSRIYVQEGIYDKFLTGFSQAAEFLTKATGNPFEPTTKHGPQVSQTQFERVMGYIESGKAEGARVHMGGERHGEEGYFIKPTVFVDAKPGMKIMQEEIFGPVCSIVKFKTEEEVTEWANDTTYGLAANILTENSSRAIRMAHNLEAGSVFVNSALTMDIGVPFGGYKQSGIGREAGEYALDTYTQVKAVHINIATMPGTYTHTFDSPVYKGSVTINTGLFINGQWVDPAEGGDKIDVIDPSTGKVITAISGGTSKDVDLAVAAAGKAFKTSWGLKVPGRERGLLLGKLADLIEQHTDELAALEALNVGKHFNMAKHVDVKSTIGTIRYYAGWADKIHGKTIETTENKFAYTRHEPFGVCGAITPWNFPLSMVSWKLGPALATGNAIVLKPSEITPLTALFLADLINQAGFPPGVVNVVNGYGSSVGTAISAHPQIMKVAFTGSTLTGRKILKAAAESNLKKVTLELGGKSPTIIFDDADLEQAIKWTAHGIFFNMGQACTAGSRIYVQEGIYDAFLQGFTKVAQGLTQATGGPFDQGVQHGPQVSATQFDRVMGYINSGKAEGATVHIGGERHGDQGYFIKPTIFTNSKPDMKIMQEEIFGPVCSVVKFKTEEEVTELANNTTYGLAANILSQNSSRAIRMAHNLEAGSVYVNSAQNGDLNVPFGGYKQSGIGRENGEYALETYTQVKAVHINIGLKL</sequence>
<dbReference type="PROSITE" id="PS00687">
    <property type="entry name" value="ALDEHYDE_DEHYDR_GLU"/>
    <property type="match status" value="2"/>
</dbReference>
<dbReference type="CDD" id="cd07091">
    <property type="entry name" value="ALDH_F1-2_Ald2-like"/>
    <property type="match status" value="2"/>
</dbReference>
<accession>A0AAD5W4Q8</accession>
<dbReference type="PANTHER" id="PTHR11699">
    <property type="entry name" value="ALDEHYDE DEHYDROGENASE-RELATED"/>
    <property type="match status" value="1"/>
</dbReference>
<dbReference type="GO" id="GO:0004030">
    <property type="term" value="F:aldehyde dehydrogenase [NAD(P)+] activity"/>
    <property type="evidence" value="ECO:0007669"/>
    <property type="project" value="UniProtKB-ARBA"/>
</dbReference>
<dbReference type="InterPro" id="IPR016161">
    <property type="entry name" value="Ald_DH/histidinol_DH"/>
</dbReference>
<dbReference type="Proteomes" id="UP001213000">
    <property type="component" value="Unassembled WGS sequence"/>
</dbReference>
<keyword evidence="7" id="KW-1185">Reference proteome</keyword>
<dbReference type="InterPro" id="IPR029510">
    <property type="entry name" value="Ald_DH_CS_GLU"/>
</dbReference>
<dbReference type="InterPro" id="IPR016162">
    <property type="entry name" value="Ald_DH_N"/>
</dbReference>
<reference evidence="6" key="1">
    <citation type="submission" date="2022-07" db="EMBL/GenBank/DDBJ databases">
        <title>Genome Sequence of Leucocoprinus birnbaumii.</title>
        <authorList>
            <person name="Buettner E."/>
        </authorList>
    </citation>
    <scope>NUCLEOTIDE SEQUENCE</scope>
    <source>
        <strain evidence="6">VT141</strain>
    </source>
</reference>
<dbReference type="Gene3D" id="3.40.309.10">
    <property type="entry name" value="Aldehyde Dehydrogenase, Chain A, domain 2"/>
    <property type="match status" value="2"/>
</dbReference>
<dbReference type="InterPro" id="IPR016163">
    <property type="entry name" value="Ald_DH_C"/>
</dbReference>
<dbReference type="FunFam" id="3.40.605.10:FF:000026">
    <property type="entry name" value="Aldehyde dehydrogenase, putative"/>
    <property type="match status" value="2"/>
</dbReference>
<dbReference type="AlphaFoldDB" id="A0AAD5W4Q8"/>
<feature type="active site" evidence="3">
    <location>
        <position position="774"/>
    </location>
</feature>
<keyword evidence="2 4" id="KW-0560">Oxidoreductase</keyword>
<dbReference type="FunFam" id="3.40.605.10:FF:000001">
    <property type="entry name" value="Aldehyde dehydrogenase 1"/>
    <property type="match status" value="1"/>
</dbReference>
<proteinExistence type="inferred from homology"/>
<dbReference type="FunFam" id="3.40.605.10:FF:000050">
    <property type="entry name" value="Aldehyde dehydrogenase, mitochondrial"/>
    <property type="match status" value="1"/>
</dbReference>
<evidence type="ECO:0000256" key="1">
    <source>
        <dbReference type="ARBA" id="ARBA00009986"/>
    </source>
</evidence>
<protein>
    <recommendedName>
        <fullName evidence="5">Aldehyde dehydrogenase domain-containing protein</fullName>
    </recommendedName>
</protein>
<gene>
    <name evidence="6" type="ORF">NP233_g1036</name>
</gene>
<evidence type="ECO:0000256" key="4">
    <source>
        <dbReference type="RuleBase" id="RU003345"/>
    </source>
</evidence>
<comment type="caution">
    <text evidence="6">The sequence shown here is derived from an EMBL/GenBank/DDBJ whole genome shotgun (WGS) entry which is preliminary data.</text>
</comment>
<feature type="domain" description="Aldehyde dehydrogenase" evidence="5">
    <location>
        <begin position="38"/>
        <end position="498"/>
    </location>
</feature>
<name>A0AAD5W4Q8_9AGAR</name>
<evidence type="ECO:0000259" key="5">
    <source>
        <dbReference type="Pfam" id="PF00171"/>
    </source>
</evidence>
<dbReference type="FunFam" id="3.40.309.10:FF:000012">
    <property type="entry name" value="Betaine aldehyde dehydrogenase"/>
    <property type="match status" value="2"/>
</dbReference>
<organism evidence="6 7">
    <name type="scientific">Leucocoprinus birnbaumii</name>
    <dbReference type="NCBI Taxonomy" id="56174"/>
    <lineage>
        <taxon>Eukaryota</taxon>
        <taxon>Fungi</taxon>
        <taxon>Dikarya</taxon>
        <taxon>Basidiomycota</taxon>
        <taxon>Agaricomycotina</taxon>
        <taxon>Agaricomycetes</taxon>
        <taxon>Agaricomycetidae</taxon>
        <taxon>Agaricales</taxon>
        <taxon>Agaricineae</taxon>
        <taxon>Agaricaceae</taxon>
        <taxon>Leucocoprinus</taxon>
    </lineage>
</organism>
<evidence type="ECO:0000256" key="2">
    <source>
        <dbReference type="ARBA" id="ARBA00023002"/>
    </source>
</evidence>
<evidence type="ECO:0000313" key="6">
    <source>
        <dbReference type="EMBL" id="KAJ3575531.1"/>
    </source>
</evidence>
<evidence type="ECO:0000313" key="7">
    <source>
        <dbReference type="Proteomes" id="UP001213000"/>
    </source>
</evidence>
<dbReference type="SUPFAM" id="SSF53720">
    <property type="entry name" value="ALDH-like"/>
    <property type="match status" value="2"/>
</dbReference>
<dbReference type="Pfam" id="PF00171">
    <property type="entry name" value="Aldedh"/>
    <property type="match status" value="2"/>
</dbReference>
<evidence type="ECO:0000256" key="3">
    <source>
        <dbReference type="PROSITE-ProRule" id="PRU10007"/>
    </source>
</evidence>